<name>A0A941CWN5_9CAUL</name>
<sequence length="377" mass="41976">MFIERRVNTSTGAVELWRCQWENHEGSPAKKHYLSKICDEQPINPDADGGLSEKAAICWAYGRTLGNIAVFSPSLLGHFPGRSGNDAVLPCDFAHAGKFRHGADRLWCRTHQTHWGTKADLEAYDQAGEMRCANHAQQMNYVVSPLTVNVNQHAEVGIWCSLPAALSTEEIKPRPPKIHVHVREVAGEKKVIDKDFDAIATLYSSSLGLFGNQEITRVNITPPAAFDYVYAVERGQEMDCINCSSCGYPHLDLADFARTPHRKHFCGNCGRDSTWSKGPIVSTPLKPLHDTFAKNLKYETPSRTLDLDQYKGCHYTVWASTPAIVWTAERPQEFGIHVHVHDGTSRIVDDTFGEVKLDGAPLERAKLIEAMIARSVV</sequence>
<organism evidence="1 2">
    <name type="scientific">Phenylobacterium glaciei</name>
    <dbReference type="NCBI Taxonomy" id="2803784"/>
    <lineage>
        <taxon>Bacteria</taxon>
        <taxon>Pseudomonadati</taxon>
        <taxon>Pseudomonadota</taxon>
        <taxon>Alphaproteobacteria</taxon>
        <taxon>Caulobacterales</taxon>
        <taxon>Caulobacteraceae</taxon>
        <taxon>Phenylobacterium</taxon>
    </lineage>
</organism>
<keyword evidence="2" id="KW-1185">Reference proteome</keyword>
<evidence type="ECO:0000313" key="1">
    <source>
        <dbReference type="EMBL" id="MBR7617960.1"/>
    </source>
</evidence>
<comment type="caution">
    <text evidence="1">The sequence shown here is derived from an EMBL/GenBank/DDBJ whole genome shotgun (WGS) entry which is preliminary data.</text>
</comment>
<proteinExistence type="predicted"/>
<dbReference type="AlphaFoldDB" id="A0A941CWN5"/>
<protein>
    <submittedName>
        <fullName evidence="1">Uncharacterized protein</fullName>
    </submittedName>
</protein>
<accession>A0A941CWN5</accession>
<dbReference type="Proteomes" id="UP000622580">
    <property type="component" value="Unassembled WGS sequence"/>
</dbReference>
<reference evidence="1" key="1">
    <citation type="submission" date="2021-04" db="EMBL/GenBank/DDBJ databases">
        <title>Draft genome assembly of strain Phenylobacterium sp. 20VBR1 using MiniION and Illumina platforms.</title>
        <authorList>
            <person name="Thomas F.A."/>
            <person name="Krishnan K.P."/>
            <person name="Sinha R.K."/>
        </authorList>
    </citation>
    <scope>NUCLEOTIDE SEQUENCE</scope>
    <source>
        <strain evidence="1">20VBR1</strain>
    </source>
</reference>
<dbReference type="RefSeq" id="WP_215337610.1">
    <property type="nucleotide sequence ID" value="NZ_JAGSGD010000001.1"/>
</dbReference>
<dbReference type="EMBL" id="JAGSGD010000001">
    <property type="protein sequence ID" value="MBR7617960.1"/>
    <property type="molecule type" value="Genomic_DNA"/>
</dbReference>
<evidence type="ECO:0000313" key="2">
    <source>
        <dbReference type="Proteomes" id="UP000622580"/>
    </source>
</evidence>
<gene>
    <name evidence="1" type="ORF">JKL49_01050</name>
</gene>